<dbReference type="PATRIC" id="fig|991778.3.peg.3525"/>
<evidence type="ECO:0000256" key="1">
    <source>
        <dbReference type="ARBA" id="ARBA00010641"/>
    </source>
</evidence>
<dbReference type="PANTHER" id="PTHR43133:SF51">
    <property type="entry name" value="RNA POLYMERASE SIGMA FACTOR"/>
    <property type="match status" value="1"/>
</dbReference>
<dbReference type="Pfam" id="PF04542">
    <property type="entry name" value="Sigma70_r2"/>
    <property type="match status" value="1"/>
</dbReference>
<dbReference type="SUPFAM" id="SSF88946">
    <property type="entry name" value="Sigma2 domain of RNA polymerase sigma factors"/>
    <property type="match status" value="1"/>
</dbReference>
<gene>
    <name evidence="7" type="ORF">RBWH47_00311</name>
</gene>
<evidence type="ECO:0000256" key="3">
    <source>
        <dbReference type="ARBA" id="ARBA00023082"/>
    </source>
</evidence>
<dbReference type="GO" id="GO:0006352">
    <property type="term" value="P:DNA-templated transcription initiation"/>
    <property type="evidence" value="ECO:0007669"/>
    <property type="project" value="InterPro"/>
</dbReference>
<dbReference type="GO" id="GO:0003677">
    <property type="term" value="F:DNA binding"/>
    <property type="evidence" value="ECO:0007669"/>
    <property type="project" value="InterPro"/>
</dbReference>
<dbReference type="RefSeq" id="WP_007327230.1">
    <property type="nucleotide sequence ID" value="NZ_AFAR01000176.1"/>
</dbReference>
<dbReference type="InterPro" id="IPR014284">
    <property type="entry name" value="RNA_pol_sigma-70_dom"/>
</dbReference>
<dbReference type="InterPro" id="IPR013324">
    <property type="entry name" value="RNA_pol_sigma_r3/r4-like"/>
</dbReference>
<name>F2AUB9_RHOBT</name>
<sequence>MNFQAYDALKKSTQQQMSNNDQATTEFIQLLTESQRSLFYYIHSLIPNRMDADEVLQETNLVLWREYERFEPGTNFRAWACTVALNQVRAFTSKRRAKRPHFDTETVMLISERQEKRSAYLQRRLDALEGCVQKLPERKRLFVEQRYRQGVPVENIAEEMGSSVDAVYKMLSRIREALHACVDRTLSLEGTRSNDPA</sequence>
<evidence type="ECO:0000259" key="6">
    <source>
        <dbReference type="Pfam" id="PF08281"/>
    </source>
</evidence>
<feature type="domain" description="RNA polymerase sigma-70 region 2" evidence="5">
    <location>
        <begin position="32"/>
        <end position="95"/>
    </location>
</feature>
<evidence type="ECO:0000259" key="5">
    <source>
        <dbReference type="Pfam" id="PF04542"/>
    </source>
</evidence>
<dbReference type="AlphaFoldDB" id="F2AUB9"/>
<evidence type="ECO:0000313" key="8">
    <source>
        <dbReference type="Proteomes" id="UP000006222"/>
    </source>
</evidence>
<evidence type="ECO:0000256" key="4">
    <source>
        <dbReference type="ARBA" id="ARBA00023163"/>
    </source>
</evidence>
<keyword evidence="2" id="KW-0805">Transcription regulation</keyword>
<evidence type="ECO:0000256" key="2">
    <source>
        <dbReference type="ARBA" id="ARBA00023015"/>
    </source>
</evidence>
<dbReference type="Proteomes" id="UP000006222">
    <property type="component" value="Unassembled WGS sequence"/>
</dbReference>
<dbReference type="PANTHER" id="PTHR43133">
    <property type="entry name" value="RNA POLYMERASE ECF-TYPE SIGMA FACTO"/>
    <property type="match status" value="1"/>
</dbReference>
<dbReference type="InterPro" id="IPR013325">
    <property type="entry name" value="RNA_pol_sigma_r2"/>
</dbReference>
<comment type="caution">
    <text evidence="7">The sequence shown here is derived from an EMBL/GenBank/DDBJ whole genome shotgun (WGS) entry which is preliminary data.</text>
</comment>
<dbReference type="InterPro" id="IPR007627">
    <property type="entry name" value="RNA_pol_sigma70_r2"/>
</dbReference>
<reference evidence="7 8" key="1">
    <citation type="journal article" date="2013" name="Mar. Genomics">
        <title>Expression of sulfatases in Rhodopirellula baltica and the diversity of sulfatases in the genus Rhodopirellula.</title>
        <authorList>
            <person name="Wegner C.E."/>
            <person name="Richter-Heitmann T."/>
            <person name="Klindworth A."/>
            <person name="Klockow C."/>
            <person name="Richter M."/>
            <person name="Achstetter T."/>
            <person name="Glockner F.O."/>
            <person name="Harder J."/>
        </authorList>
    </citation>
    <scope>NUCLEOTIDE SEQUENCE [LARGE SCALE GENOMIC DNA]</scope>
    <source>
        <strain evidence="7 8">WH47</strain>
    </source>
</reference>
<dbReference type="SUPFAM" id="SSF88659">
    <property type="entry name" value="Sigma3 and sigma4 domains of RNA polymerase sigma factors"/>
    <property type="match status" value="1"/>
</dbReference>
<keyword evidence="4" id="KW-0804">Transcription</keyword>
<dbReference type="InterPro" id="IPR036388">
    <property type="entry name" value="WH-like_DNA-bd_sf"/>
</dbReference>
<dbReference type="InterPro" id="IPR014331">
    <property type="entry name" value="RNA_pol_sigma70_ECF_RHOBA"/>
</dbReference>
<comment type="similarity">
    <text evidence="1">Belongs to the sigma-70 factor family. ECF subfamily.</text>
</comment>
<dbReference type="Gene3D" id="1.10.1740.10">
    <property type="match status" value="1"/>
</dbReference>
<feature type="domain" description="RNA polymerase sigma factor 70 region 4 type 2" evidence="6">
    <location>
        <begin position="126"/>
        <end position="178"/>
    </location>
</feature>
<dbReference type="NCBIfam" id="TIGR02937">
    <property type="entry name" value="sigma70-ECF"/>
    <property type="match status" value="1"/>
</dbReference>
<organism evidence="7 8">
    <name type="scientific">Rhodopirellula baltica WH47</name>
    <dbReference type="NCBI Taxonomy" id="991778"/>
    <lineage>
        <taxon>Bacteria</taxon>
        <taxon>Pseudomonadati</taxon>
        <taxon>Planctomycetota</taxon>
        <taxon>Planctomycetia</taxon>
        <taxon>Pirellulales</taxon>
        <taxon>Pirellulaceae</taxon>
        <taxon>Rhodopirellula</taxon>
    </lineage>
</organism>
<protein>
    <submittedName>
        <fullName evidence="7">ECF-like sigma factor SigE</fullName>
    </submittedName>
</protein>
<dbReference type="EMBL" id="AFAR01000176">
    <property type="protein sequence ID" value="EGF26686.1"/>
    <property type="molecule type" value="Genomic_DNA"/>
</dbReference>
<accession>F2AUB9</accession>
<dbReference type="Pfam" id="PF08281">
    <property type="entry name" value="Sigma70_r4_2"/>
    <property type="match status" value="1"/>
</dbReference>
<keyword evidence="3" id="KW-0731">Sigma factor</keyword>
<dbReference type="InterPro" id="IPR013249">
    <property type="entry name" value="RNA_pol_sigma70_r4_t2"/>
</dbReference>
<evidence type="ECO:0000313" key="7">
    <source>
        <dbReference type="EMBL" id="EGF26686.1"/>
    </source>
</evidence>
<dbReference type="InterPro" id="IPR039425">
    <property type="entry name" value="RNA_pol_sigma-70-like"/>
</dbReference>
<dbReference type="Gene3D" id="1.10.10.10">
    <property type="entry name" value="Winged helix-like DNA-binding domain superfamily/Winged helix DNA-binding domain"/>
    <property type="match status" value="1"/>
</dbReference>
<proteinExistence type="inferred from homology"/>
<dbReference type="GO" id="GO:0016987">
    <property type="term" value="F:sigma factor activity"/>
    <property type="evidence" value="ECO:0007669"/>
    <property type="project" value="UniProtKB-KW"/>
</dbReference>
<dbReference type="NCBIfam" id="TIGR02989">
    <property type="entry name" value="Sig-70_gvs1"/>
    <property type="match status" value="1"/>
</dbReference>